<evidence type="ECO:0000313" key="2">
    <source>
        <dbReference type="EMBL" id="SVE26043.1"/>
    </source>
</evidence>
<reference evidence="2" key="1">
    <citation type="submission" date="2018-05" db="EMBL/GenBank/DDBJ databases">
        <authorList>
            <person name="Lanie J.A."/>
            <person name="Ng W.-L."/>
            <person name="Kazmierczak K.M."/>
            <person name="Andrzejewski T.M."/>
            <person name="Davidsen T.M."/>
            <person name="Wayne K.J."/>
            <person name="Tettelin H."/>
            <person name="Glass J.I."/>
            <person name="Rusch D."/>
            <person name="Podicherti R."/>
            <person name="Tsui H.-C.T."/>
            <person name="Winkler M.E."/>
        </authorList>
    </citation>
    <scope>NUCLEOTIDE SEQUENCE</scope>
</reference>
<proteinExistence type="predicted"/>
<dbReference type="EMBL" id="UINC01205047">
    <property type="protein sequence ID" value="SVE26043.1"/>
    <property type="molecule type" value="Genomic_DNA"/>
</dbReference>
<dbReference type="Gene3D" id="1.10.220.120">
    <property type="entry name" value="Sigma-70 factor, region 1.1"/>
    <property type="match status" value="1"/>
</dbReference>
<name>A0A383C1U4_9ZZZZ</name>
<dbReference type="InterPro" id="IPR042189">
    <property type="entry name" value="RNA_pol_sigma_70_r1_1_sf"/>
</dbReference>
<protein>
    <recommendedName>
        <fullName evidence="1">RNA polymerase sigma factor 70 region 1.1 domain-containing protein</fullName>
    </recommendedName>
</protein>
<accession>A0A383C1U4</accession>
<dbReference type="GO" id="GO:0003677">
    <property type="term" value="F:DNA binding"/>
    <property type="evidence" value="ECO:0007669"/>
    <property type="project" value="InterPro"/>
</dbReference>
<organism evidence="2">
    <name type="scientific">marine metagenome</name>
    <dbReference type="NCBI Taxonomy" id="408172"/>
    <lineage>
        <taxon>unclassified sequences</taxon>
        <taxon>metagenomes</taxon>
        <taxon>ecological metagenomes</taxon>
    </lineage>
</organism>
<sequence length="59" mass="6558">MARSGLAQQQSRLKSLITKGRDQGYLTYAEVNDHLPDDISDPEQIEDIIGMINDMGIPV</sequence>
<feature type="non-terminal residue" evidence="2">
    <location>
        <position position="59"/>
    </location>
</feature>
<dbReference type="InterPro" id="IPR007127">
    <property type="entry name" value="RNA_pol_sigma_70_r1_1"/>
</dbReference>
<gene>
    <name evidence="2" type="ORF">METZ01_LOCUS478897</name>
</gene>
<feature type="domain" description="RNA polymerase sigma factor 70 region 1.1" evidence="1">
    <location>
        <begin position="8"/>
        <end position="59"/>
    </location>
</feature>
<dbReference type="AlphaFoldDB" id="A0A383C1U4"/>
<evidence type="ECO:0000259" key="1">
    <source>
        <dbReference type="Pfam" id="PF03979"/>
    </source>
</evidence>
<dbReference type="FunFam" id="1.10.220.120:FF:000001">
    <property type="entry name" value="RNA polymerase sigma factor RpoD"/>
    <property type="match status" value="1"/>
</dbReference>
<dbReference type="GO" id="GO:0016987">
    <property type="term" value="F:sigma factor activity"/>
    <property type="evidence" value="ECO:0007669"/>
    <property type="project" value="InterPro"/>
</dbReference>
<dbReference type="Pfam" id="PF03979">
    <property type="entry name" value="Sigma70_r1_1"/>
    <property type="match status" value="1"/>
</dbReference>